<comment type="similarity">
    <text evidence="1">Belongs to the GSP E family.</text>
</comment>
<evidence type="ECO:0000259" key="2">
    <source>
        <dbReference type="PROSITE" id="PS00662"/>
    </source>
</evidence>
<feature type="domain" description="Bacterial type II secretion system protein E" evidence="2">
    <location>
        <begin position="194"/>
        <end position="208"/>
    </location>
</feature>
<dbReference type="EMBL" id="JABDJR010000218">
    <property type="protein sequence ID" value="NNF06250.1"/>
    <property type="molecule type" value="Genomic_DNA"/>
</dbReference>
<dbReference type="Gene3D" id="3.40.50.300">
    <property type="entry name" value="P-loop containing nucleotide triphosphate hydrolases"/>
    <property type="match status" value="1"/>
</dbReference>
<organism evidence="3 4">
    <name type="scientific">Eiseniibacteriota bacterium</name>
    <dbReference type="NCBI Taxonomy" id="2212470"/>
    <lineage>
        <taxon>Bacteria</taxon>
        <taxon>Candidatus Eiseniibacteriota</taxon>
    </lineage>
</organism>
<dbReference type="NCBIfam" id="TIGR01420">
    <property type="entry name" value="pilT_fam"/>
    <property type="match status" value="1"/>
</dbReference>
<dbReference type="PANTHER" id="PTHR30486:SF6">
    <property type="entry name" value="TYPE IV PILUS RETRACTATION ATPASE PILT"/>
    <property type="match status" value="1"/>
</dbReference>
<dbReference type="GO" id="GO:0016887">
    <property type="term" value="F:ATP hydrolysis activity"/>
    <property type="evidence" value="ECO:0007669"/>
    <property type="project" value="InterPro"/>
</dbReference>
<evidence type="ECO:0000256" key="1">
    <source>
        <dbReference type="ARBA" id="ARBA00006611"/>
    </source>
</evidence>
<name>A0A7Y2E7S5_UNCEI</name>
<reference evidence="3 4" key="1">
    <citation type="submission" date="2020-03" db="EMBL/GenBank/DDBJ databases">
        <title>Metabolic flexibility allows generalist bacteria to become dominant in a frequently disturbed ecosystem.</title>
        <authorList>
            <person name="Chen Y.-J."/>
            <person name="Leung P.M."/>
            <person name="Bay S.K."/>
            <person name="Hugenholtz P."/>
            <person name="Kessler A.J."/>
            <person name="Shelley G."/>
            <person name="Waite D.W."/>
            <person name="Cook P.L."/>
            <person name="Greening C."/>
        </authorList>
    </citation>
    <scope>NUCLEOTIDE SEQUENCE [LARGE SCALE GENOMIC DNA]</scope>
    <source>
        <strain evidence="3">SS_bin_28</strain>
    </source>
</reference>
<gene>
    <name evidence="3" type="ORF">HKN21_05785</name>
</gene>
<dbReference type="CDD" id="cd01131">
    <property type="entry name" value="PilT"/>
    <property type="match status" value="1"/>
</dbReference>
<dbReference type="Proteomes" id="UP000547674">
    <property type="component" value="Unassembled WGS sequence"/>
</dbReference>
<dbReference type="InterPro" id="IPR001482">
    <property type="entry name" value="T2SS/T4SS_dom"/>
</dbReference>
<dbReference type="SUPFAM" id="SSF52540">
    <property type="entry name" value="P-loop containing nucleoside triphosphate hydrolases"/>
    <property type="match status" value="1"/>
</dbReference>
<evidence type="ECO:0000313" key="3">
    <source>
        <dbReference type="EMBL" id="NNF06250.1"/>
    </source>
</evidence>
<comment type="caution">
    <text evidence="3">The sequence shown here is derived from an EMBL/GenBank/DDBJ whole genome shotgun (WGS) entry which is preliminary data.</text>
</comment>
<dbReference type="InterPro" id="IPR050921">
    <property type="entry name" value="T4SS_GSP_E_ATPase"/>
</dbReference>
<dbReference type="AlphaFoldDB" id="A0A7Y2E7S5"/>
<accession>A0A7Y2E7S5</accession>
<dbReference type="PANTHER" id="PTHR30486">
    <property type="entry name" value="TWITCHING MOTILITY PROTEIN PILT"/>
    <property type="match status" value="1"/>
</dbReference>
<dbReference type="Pfam" id="PF00437">
    <property type="entry name" value="T2SSE"/>
    <property type="match status" value="1"/>
</dbReference>
<proteinExistence type="inferred from homology"/>
<evidence type="ECO:0000313" key="4">
    <source>
        <dbReference type="Proteomes" id="UP000547674"/>
    </source>
</evidence>
<dbReference type="Gene3D" id="3.30.450.90">
    <property type="match status" value="1"/>
</dbReference>
<dbReference type="InterPro" id="IPR006321">
    <property type="entry name" value="PilT/PilU"/>
</dbReference>
<dbReference type="PROSITE" id="PS00662">
    <property type="entry name" value="T2SP_E"/>
    <property type="match status" value="1"/>
</dbReference>
<protein>
    <submittedName>
        <fullName evidence="3">Type IV pilus twitching motility protein PilT</fullName>
    </submittedName>
</protein>
<dbReference type="GO" id="GO:0005524">
    <property type="term" value="F:ATP binding"/>
    <property type="evidence" value="ECO:0007669"/>
    <property type="project" value="InterPro"/>
</dbReference>
<dbReference type="InterPro" id="IPR027417">
    <property type="entry name" value="P-loop_NTPase"/>
</dbReference>
<sequence length="370" mass="40879">MPRIDAFLKLGREQDCSDIHLTIGLPPMVRLDGELIPLKYRELTRDETTTLIMEILGEDEIAQLKEGGSVDLSYNAEGVGRFRINVFQQHRGVSAVCRVIADKVPELSDLGLPSIVSRIAMVNAGLILVTGAAGTGKSTSLAAVINEINTNRNVNILTLEDPVEFLHEDKQGMVIQRELGTHVRSFSEGLRSALRQDPDVILVGEMRDLETISLALEASETGHLVLGTLHTRGAYQTIHRIVDSFPSEVHSQVRNTLAESLKCVMSQELIRVADGRGRRAVTEIMVSTPAINQMIRDGKTFQIPQAMATGRRHGMHLMDQSMLQLVQASEIDPDEAYNRATDKRDFVPFVNNPDLIANSSRTMQRPKKAG</sequence>